<evidence type="ECO:0008006" key="4">
    <source>
        <dbReference type="Google" id="ProtNLM"/>
    </source>
</evidence>
<dbReference type="RefSeq" id="WP_231332085.1">
    <property type="nucleotide sequence ID" value="NZ_CP059572.1"/>
</dbReference>
<proteinExistence type="predicted"/>
<dbReference type="SUPFAM" id="SSF48371">
    <property type="entry name" value="ARM repeat"/>
    <property type="match status" value="1"/>
</dbReference>
<organism evidence="2 3">
    <name type="scientific">Actinomadura graeca</name>
    <dbReference type="NCBI Taxonomy" id="2750812"/>
    <lineage>
        <taxon>Bacteria</taxon>
        <taxon>Bacillati</taxon>
        <taxon>Actinomycetota</taxon>
        <taxon>Actinomycetes</taxon>
        <taxon>Streptosporangiales</taxon>
        <taxon>Thermomonosporaceae</taxon>
        <taxon>Actinomadura</taxon>
    </lineage>
</organism>
<gene>
    <name evidence="2" type="ORF">AGRA3207_007435</name>
</gene>
<feature type="region of interest" description="Disordered" evidence="1">
    <location>
        <begin position="225"/>
        <end position="254"/>
    </location>
</feature>
<name>A0ABX8R5R3_9ACTN</name>
<sequence>MPGPESLEILTEASTSPHEEIRLTAAATLWRYGPSADDLAPALLLDPDQGVRRFALRSQARRIRAHPGTPLPARTRDAIDLVTARAAPALRLLAASVAARLEDEEPTSAEVSGLLQSPLLSRDVADVIGPQGSGPLLELIRSADAGIAGDATDVASEIEGDPAALLTAAAQHPDASVRIHAGQALARTGPPELVLLLLDDDEAAVRHQALAAVPRLPASRELSAKLAQLSAQDPAESVRTRAQRATSPPAENGL</sequence>
<dbReference type="EMBL" id="CP059572">
    <property type="protein sequence ID" value="QXJ25871.1"/>
    <property type="molecule type" value="Genomic_DNA"/>
</dbReference>
<accession>A0ABX8R5R3</accession>
<keyword evidence="3" id="KW-1185">Reference proteome</keyword>
<dbReference type="InterPro" id="IPR011989">
    <property type="entry name" value="ARM-like"/>
</dbReference>
<dbReference type="Gene3D" id="1.25.10.10">
    <property type="entry name" value="Leucine-rich Repeat Variant"/>
    <property type="match status" value="1"/>
</dbReference>
<reference evidence="2" key="1">
    <citation type="submission" date="2020-07" db="EMBL/GenBank/DDBJ databases">
        <authorList>
            <person name="Tarantini F.S."/>
            <person name="Hong K.W."/>
            <person name="Chan K.G."/>
        </authorList>
    </citation>
    <scope>NUCLEOTIDE SEQUENCE</scope>
    <source>
        <strain evidence="2">32-07</strain>
    </source>
</reference>
<evidence type="ECO:0000256" key="1">
    <source>
        <dbReference type="SAM" id="MobiDB-lite"/>
    </source>
</evidence>
<evidence type="ECO:0000313" key="2">
    <source>
        <dbReference type="EMBL" id="QXJ25871.1"/>
    </source>
</evidence>
<protein>
    <recommendedName>
        <fullName evidence="4">HEAT repeat domain-containing protein</fullName>
    </recommendedName>
</protein>
<evidence type="ECO:0000313" key="3">
    <source>
        <dbReference type="Proteomes" id="UP001049518"/>
    </source>
</evidence>
<dbReference type="Proteomes" id="UP001049518">
    <property type="component" value="Chromosome"/>
</dbReference>
<dbReference type="InterPro" id="IPR016024">
    <property type="entry name" value="ARM-type_fold"/>
</dbReference>